<keyword evidence="2" id="KW-0133">Cell shape</keyword>
<dbReference type="RefSeq" id="WP_276619531.1">
    <property type="nucleotide sequence ID" value="NZ_DCDX01000154.1"/>
</dbReference>
<evidence type="ECO:0000256" key="1">
    <source>
        <dbReference type="ARBA" id="ARBA00022962"/>
    </source>
</evidence>
<sequence length="243" mass="27507">MAHFHLAQLYPNLMNLYGDRGNLLCLQKRLEWYGHDSSIENINPGDNLDFKHIDLLFMGGGSEREQELVLQDLADKTDSLMKAIEEGLPILFICGAYQLLGEYYRSHEGKEMQGLGLFSFFTQGLKERLTGNILIQTTLNGAEESVVGFENHGGRTYFIDKRLQAFGSVIRGFGNNGEDKQEGIRYKNLLGSYLHGPLLPKNPKVADFFIKAMAERKGLKIECILDDSLENYAHEQVKRKLMG</sequence>
<keyword evidence="2" id="KW-0378">Hydrolase</keyword>
<comment type="similarity">
    <text evidence="2">Belongs to the CobB/CobQ family. GatD subfamily.</text>
</comment>
<name>A0A354Z2C6_9FIRM</name>
<dbReference type="PANTHER" id="PTHR21343:SF9">
    <property type="entry name" value="LIPID II ISOGLUTAMINYL SYNTHASE (GLUTAMINE-HYDROLYZING) SUBUNIT GATD"/>
    <property type="match status" value="1"/>
</dbReference>
<dbReference type="EMBL" id="DNZF01000253">
    <property type="protein sequence ID" value="HBK54597.1"/>
    <property type="molecule type" value="Genomic_DNA"/>
</dbReference>
<organism evidence="4 5">
    <name type="scientific">Syntrophomonas wolfei</name>
    <dbReference type="NCBI Taxonomy" id="863"/>
    <lineage>
        <taxon>Bacteria</taxon>
        <taxon>Bacillati</taxon>
        <taxon>Bacillota</taxon>
        <taxon>Clostridia</taxon>
        <taxon>Eubacteriales</taxon>
        <taxon>Syntrophomonadaceae</taxon>
        <taxon>Syntrophomonas</taxon>
    </lineage>
</organism>
<comment type="caution">
    <text evidence="4">The sequence shown here is derived from an EMBL/GenBank/DDBJ whole genome shotgun (WGS) entry which is preliminary data.</text>
</comment>
<dbReference type="EC" id="6.3.5.13" evidence="2"/>
<evidence type="ECO:0000256" key="2">
    <source>
        <dbReference type="HAMAP-Rule" id="MF_02213"/>
    </source>
</evidence>
<accession>A0A354Z2C6</accession>
<dbReference type="SUPFAM" id="SSF52317">
    <property type="entry name" value="Class I glutamine amidotransferase-like"/>
    <property type="match status" value="1"/>
</dbReference>
<feature type="active site" evidence="2">
    <location>
        <position position="195"/>
    </location>
</feature>
<dbReference type="HAMAP" id="MF_02213">
    <property type="entry name" value="Lipid_II_synth_GatD"/>
    <property type="match status" value="1"/>
</dbReference>
<dbReference type="GO" id="GO:0004359">
    <property type="term" value="F:glutaminase activity"/>
    <property type="evidence" value="ECO:0007669"/>
    <property type="project" value="UniProtKB-UniRule"/>
</dbReference>
<dbReference type="UniPathway" id="UPA00219"/>
<reference evidence="4 5" key="1">
    <citation type="journal article" date="2018" name="Nat. Biotechnol.">
        <title>A standardized bacterial taxonomy based on genome phylogeny substantially revises the tree of life.</title>
        <authorList>
            <person name="Parks D.H."/>
            <person name="Chuvochina M."/>
            <person name="Waite D.W."/>
            <person name="Rinke C."/>
            <person name="Skarshewski A."/>
            <person name="Chaumeil P.A."/>
            <person name="Hugenholtz P."/>
        </authorList>
    </citation>
    <scope>NUCLEOTIDE SEQUENCE [LARGE SCALE GENOMIC DNA]</scope>
    <source>
        <strain evidence="4">UBA10948</strain>
    </source>
</reference>
<dbReference type="STRING" id="378794.GCA_001570625_01138"/>
<proteinExistence type="inferred from homology"/>
<dbReference type="EC" id="3.5.1.2" evidence="2"/>
<dbReference type="GO" id="GO:0071555">
    <property type="term" value="P:cell wall organization"/>
    <property type="evidence" value="ECO:0007669"/>
    <property type="project" value="UniProtKB-KW"/>
</dbReference>
<dbReference type="GO" id="GO:0009252">
    <property type="term" value="P:peptidoglycan biosynthetic process"/>
    <property type="evidence" value="ECO:0007669"/>
    <property type="project" value="UniProtKB-UniRule"/>
</dbReference>
<evidence type="ECO:0000313" key="5">
    <source>
        <dbReference type="Proteomes" id="UP000263273"/>
    </source>
</evidence>
<keyword evidence="2" id="KW-0961">Cell wall biogenesis/degradation</keyword>
<dbReference type="GO" id="GO:0016740">
    <property type="term" value="F:transferase activity"/>
    <property type="evidence" value="ECO:0007669"/>
    <property type="project" value="UniProtKB-KW"/>
</dbReference>
<dbReference type="Proteomes" id="UP000263273">
    <property type="component" value="Unassembled WGS sequence"/>
</dbReference>
<comment type="subunit">
    <text evidence="2">Forms a heterodimer with MurT.</text>
</comment>
<dbReference type="InterPro" id="IPR043702">
    <property type="entry name" value="Lipid_II_synth_GatD"/>
</dbReference>
<keyword evidence="2" id="KW-0573">Peptidoglycan synthesis</keyword>
<keyword evidence="1 2" id="KW-0315">Glutamine amidotransferase</keyword>
<dbReference type="AlphaFoldDB" id="A0A354Z2C6"/>
<gene>
    <name evidence="2" type="primary">gatD</name>
    <name evidence="4" type="ORF">DDZ44_11735</name>
</gene>
<keyword evidence="4" id="KW-0808">Transferase</keyword>
<dbReference type="PROSITE" id="PS51274">
    <property type="entry name" value="GATASE_COBBQ"/>
    <property type="match status" value="1"/>
</dbReference>
<evidence type="ECO:0000259" key="3">
    <source>
        <dbReference type="Pfam" id="PF07685"/>
    </source>
</evidence>
<dbReference type="Pfam" id="PF07685">
    <property type="entry name" value="GATase_3"/>
    <property type="match status" value="1"/>
</dbReference>
<dbReference type="Gene3D" id="3.40.50.880">
    <property type="match status" value="1"/>
</dbReference>
<comment type="function">
    <text evidence="2">The lipid II isoglutaminyl synthase complex catalyzes the formation of alpha-D-isoglutamine in the cell wall lipid II stem peptide. The GatD subunit catalyzes the hydrolysis of glutamine to glutamate and ammonia. The resulting ammonia molecule is channeled to the active site of MurT.</text>
</comment>
<comment type="pathway">
    <text evidence="2">Cell wall biogenesis; peptidoglycan biosynthesis.</text>
</comment>
<feature type="binding site" evidence="2">
    <location>
        <position position="128"/>
    </location>
    <ligand>
        <name>substrate</name>
    </ligand>
</feature>
<comment type="catalytic activity">
    <reaction evidence="2">
        <text>beta-D-GlcNAc-(1-&gt;4)-Mur2Ac(oyl-L-Ala-gamma-D-Glu-L-Lys-D-Ala-D-Ala)-di-trans,octa-cis-undecaprenyl diphosphate + L-glutamine + ATP + H2O = beta-D-GlcNAc-(1-&gt;4)-Mur2Ac(oyl-L-Ala-D-isoglutaminyl-L-Lys-D-Ala-D-Ala)-di-trans,octa-cis-undecaprenyl diphosphate + L-glutamate + ADP + phosphate + H(+)</text>
        <dbReference type="Rhea" id="RHEA:57928"/>
        <dbReference type="ChEBI" id="CHEBI:15377"/>
        <dbReference type="ChEBI" id="CHEBI:15378"/>
        <dbReference type="ChEBI" id="CHEBI:29985"/>
        <dbReference type="ChEBI" id="CHEBI:30616"/>
        <dbReference type="ChEBI" id="CHEBI:43474"/>
        <dbReference type="ChEBI" id="CHEBI:58359"/>
        <dbReference type="ChEBI" id="CHEBI:60033"/>
        <dbReference type="ChEBI" id="CHEBI:62233"/>
        <dbReference type="ChEBI" id="CHEBI:456216"/>
        <dbReference type="EC" id="6.3.5.13"/>
    </reaction>
</comment>
<protein>
    <recommendedName>
        <fullName evidence="2">Lipid II isoglutaminyl synthase (glutamine-hydrolyzing) subunit GatD</fullName>
        <ecNumber evidence="2">6.3.5.13</ecNumber>
    </recommendedName>
    <alternativeName>
        <fullName evidence="2">Lipid II isoglutaminyl synthase glutaminase subunit</fullName>
        <ecNumber evidence="2">3.5.1.2</ecNumber>
    </alternativeName>
</protein>
<dbReference type="InterPro" id="IPR011698">
    <property type="entry name" value="GATase_3"/>
</dbReference>
<dbReference type="GO" id="GO:0008360">
    <property type="term" value="P:regulation of cell shape"/>
    <property type="evidence" value="ECO:0007669"/>
    <property type="project" value="UniProtKB-KW"/>
</dbReference>
<dbReference type="GO" id="GO:0009236">
    <property type="term" value="P:cobalamin biosynthetic process"/>
    <property type="evidence" value="ECO:0007669"/>
    <property type="project" value="InterPro"/>
</dbReference>
<dbReference type="CDD" id="cd01750">
    <property type="entry name" value="GATase1_CobQ"/>
    <property type="match status" value="1"/>
</dbReference>
<dbReference type="InterPro" id="IPR033949">
    <property type="entry name" value="CobQ_GATase1"/>
</dbReference>
<dbReference type="InterPro" id="IPR029062">
    <property type="entry name" value="Class_I_gatase-like"/>
</dbReference>
<evidence type="ECO:0000313" key="4">
    <source>
        <dbReference type="EMBL" id="HBK54597.1"/>
    </source>
</evidence>
<feature type="active site" description="Nucleophile" evidence="2">
    <location>
        <position position="94"/>
    </location>
</feature>
<dbReference type="GO" id="GO:0140282">
    <property type="term" value="F:carbon-nitrogen ligase activity on lipid II"/>
    <property type="evidence" value="ECO:0007669"/>
    <property type="project" value="UniProtKB-UniRule"/>
</dbReference>
<dbReference type="PANTHER" id="PTHR21343">
    <property type="entry name" value="DETHIOBIOTIN SYNTHETASE"/>
    <property type="match status" value="1"/>
</dbReference>
<feature type="domain" description="CobB/CobQ-like glutamine amidotransferase" evidence="3">
    <location>
        <begin position="7"/>
        <end position="202"/>
    </location>
</feature>
<keyword evidence="2" id="KW-0436">Ligase</keyword>
<comment type="catalytic activity">
    <reaction evidence="2">
        <text>L-glutamine + H2O = L-glutamate + NH4(+)</text>
        <dbReference type="Rhea" id="RHEA:15889"/>
        <dbReference type="ChEBI" id="CHEBI:15377"/>
        <dbReference type="ChEBI" id="CHEBI:28938"/>
        <dbReference type="ChEBI" id="CHEBI:29985"/>
        <dbReference type="ChEBI" id="CHEBI:58359"/>
        <dbReference type="EC" id="3.5.1.2"/>
    </reaction>
</comment>